<gene>
    <name evidence="2" type="ORF">NDU88_005532</name>
</gene>
<name>A0AAV7RJD4_PLEWA</name>
<feature type="region of interest" description="Disordered" evidence="1">
    <location>
        <begin position="38"/>
        <end position="77"/>
    </location>
</feature>
<comment type="caution">
    <text evidence="2">The sequence shown here is derived from an EMBL/GenBank/DDBJ whole genome shotgun (WGS) entry which is preliminary data.</text>
</comment>
<keyword evidence="3" id="KW-1185">Reference proteome</keyword>
<dbReference type="Proteomes" id="UP001066276">
    <property type="component" value="Chromosome 5"/>
</dbReference>
<evidence type="ECO:0000313" key="2">
    <source>
        <dbReference type="EMBL" id="KAJ1152757.1"/>
    </source>
</evidence>
<reference evidence="2" key="1">
    <citation type="journal article" date="2022" name="bioRxiv">
        <title>Sequencing and chromosome-scale assembly of the giantPleurodeles waltlgenome.</title>
        <authorList>
            <person name="Brown T."/>
            <person name="Elewa A."/>
            <person name="Iarovenko S."/>
            <person name="Subramanian E."/>
            <person name="Araus A.J."/>
            <person name="Petzold A."/>
            <person name="Susuki M."/>
            <person name="Suzuki K.-i.T."/>
            <person name="Hayashi T."/>
            <person name="Toyoda A."/>
            <person name="Oliveira C."/>
            <person name="Osipova E."/>
            <person name="Leigh N.D."/>
            <person name="Simon A."/>
            <person name="Yun M.H."/>
        </authorList>
    </citation>
    <scope>NUCLEOTIDE SEQUENCE</scope>
    <source>
        <strain evidence="2">20211129_DDA</strain>
        <tissue evidence="2">Liver</tissue>
    </source>
</reference>
<accession>A0AAV7RJD4</accession>
<feature type="compositionally biased region" description="Polar residues" evidence="1">
    <location>
        <begin position="63"/>
        <end position="77"/>
    </location>
</feature>
<feature type="compositionally biased region" description="Low complexity" evidence="1">
    <location>
        <begin position="40"/>
        <end position="59"/>
    </location>
</feature>
<organism evidence="2 3">
    <name type="scientific">Pleurodeles waltl</name>
    <name type="common">Iberian ribbed newt</name>
    <dbReference type="NCBI Taxonomy" id="8319"/>
    <lineage>
        <taxon>Eukaryota</taxon>
        <taxon>Metazoa</taxon>
        <taxon>Chordata</taxon>
        <taxon>Craniata</taxon>
        <taxon>Vertebrata</taxon>
        <taxon>Euteleostomi</taxon>
        <taxon>Amphibia</taxon>
        <taxon>Batrachia</taxon>
        <taxon>Caudata</taxon>
        <taxon>Salamandroidea</taxon>
        <taxon>Salamandridae</taxon>
        <taxon>Pleurodelinae</taxon>
        <taxon>Pleurodeles</taxon>
    </lineage>
</organism>
<proteinExistence type="predicted"/>
<protein>
    <submittedName>
        <fullName evidence="2">Uncharacterized protein</fullName>
    </submittedName>
</protein>
<sequence length="77" mass="8538">MCRLTSKQDSLCRAAGTVYWHLAALELRKTRLAVARFPLRGRTSSGGSRRSGRVSTSNRLTLPATQEDTWSASTPWT</sequence>
<dbReference type="AlphaFoldDB" id="A0AAV7RJD4"/>
<dbReference type="EMBL" id="JANPWB010000009">
    <property type="protein sequence ID" value="KAJ1152757.1"/>
    <property type="molecule type" value="Genomic_DNA"/>
</dbReference>
<evidence type="ECO:0000313" key="3">
    <source>
        <dbReference type="Proteomes" id="UP001066276"/>
    </source>
</evidence>
<evidence type="ECO:0000256" key="1">
    <source>
        <dbReference type="SAM" id="MobiDB-lite"/>
    </source>
</evidence>